<evidence type="ECO:0000313" key="1">
    <source>
        <dbReference type="EMBL" id="GFN96755.1"/>
    </source>
</evidence>
<name>A0AAV3ZC02_9GAST</name>
<accession>A0AAV3ZC02</accession>
<comment type="caution">
    <text evidence="1">The sequence shown here is derived from an EMBL/GenBank/DDBJ whole genome shotgun (WGS) entry which is preliminary data.</text>
</comment>
<protein>
    <submittedName>
        <fullName evidence="1">Uncharacterized protein</fullName>
    </submittedName>
</protein>
<sequence length="94" mass="10722">MPAMMLYSIIKAEHSRFLSDFLTGIESYRKCTSTYPASAYFQLGFSHATLQVHPMRYDDSIAFHILNARRDLDVEVTVTWGSSWNCESQGNNHG</sequence>
<keyword evidence="2" id="KW-1185">Reference proteome</keyword>
<organism evidence="1 2">
    <name type="scientific">Plakobranchus ocellatus</name>
    <dbReference type="NCBI Taxonomy" id="259542"/>
    <lineage>
        <taxon>Eukaryota</taxon>
        <taxon>Metazoa</taxon>
        <taxon>Spiralia</taxon>
        <taxon>Lophotrochozoa</taxon>
        <taxon>Mollusca</taxon>
        <taxon>Gastropoda</taxon>
        <taxon>Heterobranchia</taxon>
        <taxon>Euthyneura</taxon>
        <taxon>Panpulmonata</taxon>
        <taxon>Sacoglossa</taxon>
        <taxon>Placobranchoidea</taxon>
        <taxon>Plakobranchidae</taxon>
        <taxon>Plakobranchus</taxon>
    </lineage>
</organism>
<proteinExistence type="predicted"/>
<reference evidence="1 2" key="1">
    <citation type="journal article" date="2021" name="Elife">
        <title>Chloroplast acquisition without the gene transfer in kleptoplastic sea slugs, Plakobranchus ocellatus.</title>
        <authorList>
            <person name="Maeda T."/>
            <person name="Takahashi S."/>
            <person name="Yoshida T."/>
            <person name="Shimamura S."/>
            <person name="Takaki Y."/>
            <person name="Nagai Y."/>
            <person name="Toyoda A."/>
            <person name="Suzuki Y."/>
            <person name="Arimoto A."/>
            <person name="Ishii H."/>
            <person name="Satoh N."/>
            <person name="Nishiyama T."/>
            <person name="Hasebe M."/>
            <person name="Maruyama T."/>
            <person name="Minagawa J."/>
            <person name="Obokata J."/>
            <person name="Shigenobu S."/>
        </authorList>
    </citation>
    <scope>NUCLEOTIDE SEQUENCE [LARGE SCALE GENOMIC DNA]</scope>
</reference>
<dbReference type="Proteomes" id="UP000735302">
    <property type="component" value="Unassembled WGS sequence"/>
</dbReference>
<evidence type="ECO:0000313" key="2">
    <source>
        <dbReference type="Proteomes" id="UP000735302"/>
    </source>
</evidence>
<dbReference type="AlphaFoldDB" id="A0AAV3ZC02"/>
<gene>
    <name evidence="1" type="ORF">PoB_002326100</name>
</gene>
<dbReference type="EMBL" id="BLXT01002699">
    <property type="protein sequence ID" value="GFN96755.1"/>
    <property type="molecule type" value="Genomic_DNA"/>
</dbReference>